<feature type="compositionally biased region" description="Acidic residues" evidence="1">
    <location>
        <begin position="589"/>
        <end position="599"/>
    </location>
</feature>
<organism evidence="2 3">
    <name type="scientific">Arthrobacter cryoconiti</name>
    <dbReference type="NCBI Taxonomy" id="748907"/>
    <lineage>
        <taxon>Bacteria</taxon>
        <taxon>Bacillati</taxon>
        <taxon>Actinomycetota</taxon>
        <taxon>Actinomycetes</taxon>
        <taxon>Micrococcales</taxon>
        <taxon>Micrococcaceae</taxon>
        <taxon>Arthrobacter</taxon>
    </lineage>
</organism>
<protein>
    <submittedName>
        <fullName evidence="2">Lipase family protein</fullName>
    </submittedName>
</protein>
<feature type="compositionally biased region" description="Basic and acidic residues" evidence="1">
    <location>
        <begin position="600"/>
        <end position="620"/>
    </location>
</feature>
<evidence type="ECO:0000313" key="2">
    <source>
        <dbReference type="EMBL" id="MFC4267115.1"/>
    </source>
</evidence>
<reference evidence="3" key="1">
    <citation type="journal article" date="2019" name="Int. J. Syst. Evol. Microbiol.">
        <title>The Global Catalogue of Microorganisms (GCM) 10K type strain sequencing project: providing services to taxonomists for standard genome sequencing and annotation.</title>
        <authorList>
            <consortium name="The Broad Institute Genomics Platform"/>
            <consortium name="The Broad Institute Genome Sequencing Center for Infectious Disease"/>
            <person name="Wu L."/>
            <person name="Ma J."/>
        </authorList>
    </citation>
    <scope>NUCLEOTIDE SEQUENCE [LARGE SCALE GENOMIC DNA]</scope>
    <source>
        <strain evidence="3">CGMCC 1.10698</strain>
    </source>
</reference>
<dbReference type="SUPFAM" id="SSF53474">
    <property type="entry name" value="alpha/beta-Hydrolases"/>
    <property type="match status" value="1"/>
</dbReference>
<gene>
    <name evidence="2" type="ORF">ACFOW9_16015</name>
</gene>
<comment type="caution">
    <text evidence="2">The sequence shown here is derived from an EMBL/GenBank/DDBJ whole genome shotgun (WGS) entry which is preliminary data.</text>
</comment>
<dbReference type="Gene3D" id="3.40.50.1820">
    <property type="entry name" value="alpha/beta hydrolase"/>
    <property type="match status" value="1"/>
</dbReference>
<accession>A0ABV8R552</accession>
<evidence type="ECO:0000313" key="3">
    <source>
        <dbReference type="Proteomes" id="UP001595773"/>
    </source>
</evidence>
<keyword evidence="3" id="KW-1185">Reference proteome</keyword>
<name>A0ABV8R552_9MICC</name>
<dbReference type="EMBL" id="JBHSCQ010000022">
    <property type="protein sequence ID" value="MFC4267115.1"/>
    <property type="molecule type" value="Genomic_DNA"/>
</dbReference>
<dbReference type="Proteomes" id="UP001595773">
    <property type="component" value="Unassembled WGS sequence"/>
</dbReference>
<evidence type="ECO:0000256" key="1">
    <source>
        <dbReference type="SAM" id="MobiDB-lite"/>
    </source>
</evidence>
<sequence length="620" mass="66857">MSNEPILLFLHGVGDGDRDDNWKTVLNENLVSIGYPELDTERAIAPKYANALKGWDEKVPLPGLKAKQPLREAAKKNRRDFERRTGALELRLGRPDRGIGWVGGEAVIDAAFKQRLFVQARNYLTDPQIRAQVLHRILNALPESGRLVIVGHSLGSVIAADLVRRLPTGLEVAGMVTIGSPLASGNFDVDKLRETLREPPTNLQWWVNFWNGLDPVAAHRGVSSVFPWIIDLRIDTGLSLHVHDAAVYLADETVAEAIGFGVFGSRSRELARVKKGLDIPMDTAEQLIILALRYAHLIKEELSGDLKDRYAGALRQVQATVVDAIGRRNSREKRAMPFEIARLAFDLSDPDALVPEPLPGRHIGKDDAVALLTSIAAQNIIQPFEISVPKDKLLVAIKELSAEMGLGSQYGADVITAAKRAQEALNGGRGVNWVKWGVMGAGAVAIVLATGGLALAAGAGLTGAAVITSALAAFGPGGMIGGLLTAGTLVTAGGGGVAFGLASPGTTAATVEAVVTHQLSAVILRQLQHLEQDQTLWRTLVETEIEVRRQHERLDEFSDKSAQSVKELTQKISAIEHALKYLKDHGLEPDIDSNTEAEADGSREQGPHSRQADDDEASYR</sequence>
<dbReference type="RefSeq" id="WP_230065679.1">
    <property type="nucleotide sequence ID" value="NZ_BAABLL010000010.1"/>
</dbReference>
<proteinExistence type="predicted"/>
<dbReference type="InterPro" id="IPR029058">
    <property type="entry name" value="AB_hydrolase_fold"/>
</dbReference>
<feature type="region of interest" description="Disordered" evidence="1">
    <location>
        <begin position="586"/>
        <end position="620"/>
    </location>
</feature>